<dbReference type="AlphaFoldDB" id="A0A059DCY0"/>
<feature type="compositionally biased region" description="Gly residues" evidence="1">
    <location>
        <begin position="62"/>
        <end position="71"/>
    </location>
</feature>
<reference evidence="2" key="1">
    <citation type="submission" date="2013-07" db="EMBL/GenBank/DDBJ databases">
        <title>The genome of Eucalyptus grandis.</title>
        <authorList>
            <person name="Schmutz J."/>
            <person name="Hayes R."/>
            <person name="Myburg A."/>
            <person name="Tuskan G."/>
            <person name="Grattapaglia D."/>
            <person name="Rokhsar D.S."/>
        </authorList>
    </citation>
    <scope>NUCLEOTIDE SEQUENCE</scope>
    <source>
        <tissue evidence="2">Leaf extractions</tissue>
    </source>
</reference>
<proteinExistence type="predicted"/>
<name>A0A059DCY0_EUCGR</name>
<feature type="compositionally biased region" description="Basic and acidic residues" evidence="1">
    <location>
        <begin position="1"/>
        <end position="16"/>
    </location>
</feature>
<protein>
    <submittedName>
        <fullName evidence="2">Uncharacterized protein</fullName>
    </submittedName>
</protein>
<dbReference type="EMBL" id="KK198753">
    <property type="protein sequence ID" value="KCW88613.1"/>
    <property type="molecule type" value="Genomic_DNA"/>
</dbReference>
<accession>A0A059DCY0</accession>
<organism evidence="2">
    <name type="scientific">Eucalyptus grandis</name>
    <name type="common">Flooded gum</name>
    <dbReference type="NCBI Taxonomy" id="71139"/>
    <lineage>
        <taxon>Eukaryota</taxon>
        <taxon>Viridiplantae</taxon>
        <taxon>Streptophyta</taxon>
        <taxon>Embryophyta</taxon>
        <taxon>Tracheophyta</taxon>
        <taxon>Spermatophyta</taxon>
        <taxon>Magnoliopsida</taxon>
        <taxon>eudicotyledons</taxon>
        <taxon>Gunneridae</taxon>
        <taxon>Pentapetalae</taxon>
        <taxon>rosids</taxon>
        <taxon>malvids</taxon>
        <taxon>Myrtales</taxon>
        <taxon>Myrtaceae</taxon>
        <taxon>Myrtoideae</taxon>
        <taxon>Eucalypteae</taxon>
        <taxon>Eucalyptus</taxon>
    </lineage>
</organism>
<gene>
    <name evidence="2" type="ORF">EUGRSUZ_A00984</name>
</gene>
<dbReference type="Gramene" id="KCW88613">
    <property type="protein sequence ID" value="KCW88613"/>
    <property type="gene ID" value="EUGRSUZ_A00984"/>
</dbReference>
<evidence type="ECO:0000313" key="2">
    <source>
        <dbReference type="EMBL" id="KCW88613.1"/>
    </source>
</evidence>
<sequence>MKQEHGRAEKERERTEPYPLSRSRSRSSSTRRFMGRRRRPRPELVRGQIGGEATRADAARASGGGSCGEGGASVYCFGLRE</sequence>
<dbReference type="InParanoid" id="A0A059DCY0"/>
<evidence type="ECO:0000256" key="1">
    <source>
        <dbReference type="SAM" id="MobiDB-lite"/>
    </source>
</evidence>
<feature type="region of interest" description="Disordered" evidence="1">
    <location>
        <begin position="1"/>
        <end position="72"/>
    </location>
</feature>